<evidence type="ECO:0000256" key="1">
    <source>
        <dbReference type="ARBA" id="ARBA00001933"/>
    </source>
</evidence>
<evidence type="ECO:0000313" key="7">
    <source>
        <dbReference type="Proteomes" id="UP001596297"/>
    </source>
</evidence>
<comment type="cofactor">
    <cofactor evidence="1">
        <name>pyridoxal 5'-phosphate</name>
        <dbReference type="ChEBI" id="CHEBI:597326"/>
    </cofactor>
</comment>
<dbReference type="InterPro" id="IPR015422">
    <property type="entry name" value="PyrdxlP-dep_Trfase_small"/>
</dbReference>
<sequence length="480" mass="51614">MTTGFIRARDVLEGGLSPARTRELDRAYGNEDLLYGLELLGVAGPFRSVNPWELQDEQGVTRINASGYAATPFGEMDPELTAFIRDFMEQNRAMGLPQQSSSPWRAALQANLVRLLASQLPSHLDSQVFFCSSGTEAVEGALKFAKAARPDAKFTISFSGAYHGKTYGSLSLTPNAEYQDIFRPLVPGAVHCPYGDLDALEALIRRIGPDNVVAVIVEPVQGEGGVIVPPPGFLAGLGSLCRHSGILVIADEIQTGLGRTGNWFESAAQGLDPDIITLAKPLGGGLTAVGATIVRQDIYKKMLGGLSSKRHSNTFGGGALAMAVGLKSLEMLIDADLPARSARLGAAGLARLQQLQGRYPDLLEQVRGKGMLQALQFRPMLGVPLFGGVRDLVFEATSLLALRELHEARVMANLSLSSKRTVRLSPALNMPDDLYGELFERVEQFAARNPRSGDLLRHTPPATLARLTSFAASKPKSRVR</sequence>
<dbReference type="CDD" id="cd00610">
    <property type="entry name" value="OAT_like"/>
    <property type="match status" value="1"/>
</dbReference>
<dbReference type="InterPro" id="IPR015421">
    <property type="entry name" value="PyrdxlP-dep_Trfase_major"/>
</dbReference>
<comment type="caution">
    <text evidence="6">The sequence shown here is derived from an EMBL/GenBank/DDBJ whole genome shotgun (WGS) entry which is preliminary data.</text>
</comment>
<dbReference type="Pfam" id="PF00202">
    <property type="entry name" value="Aminotran_3"/>
    <property type="match status" value="1"/>
</dbReference>
<organism evidence="6 7">
    <name type="scientific">Deinococcus lacus</name>
    <dbReference type="NCBI Taxonomy" id="392561"/>
    <lineage>
        <taxon>Bacteria</taxon>
        <taxon>Thermotogati</taxon>
        <taxon>Deinococcota</taxon>
        <taxon>Deinococci</taxon>
        <taxon>Deinococcales</taxon>
        <taxon>Deinococcaceae</taxon>
        <taxon>Deinococcus</taxon>
    </lineage>
</organism>
<gene>
    <name evidence="6" type="ORF">ACFP81_01905</name>
</gene>
<dbReference type="InterPro" id="IPR005814">
    <property type="entry name" value="Aminotrans_3"/>
</dbReference>
<accession>A0ABW1YBS9</accession>
<dbReference type="SUPFAM" id="SSF53383">
    <property type="entry name" value="PLP-dependent transferases"/>
    <property type="match status" value="1"/>
</dbReference>
<dbReference type="PANTHER" id="PTHR11986:SF79">
    <property type="entry name" value="ACETYLORNITHINE AMINOTRANSFERASE, MITOCHONDRIAL"/>
    <property type="match status" value="1"/>
</dbReference>
<reference evidence="7" key="1">
    <citation type="journal article" date="2019" name="Int. J. Syst. Evol. Microbiol.">
        <title>The Global Catalogue of Microorganisms (GCM) 10K type strain sequencing project: providing services to taxonomists for standard genome sequencing and annotation.</title>
        <authorList>
            <consortium name="The Broad Institute Genomics Platform"/>
            <consortium name="The Broad Institute Genome Sequencing Center for Infectious Disease"/>
            <person name="Wu L."/>
            <person name="Ma J."/>
        </authorList>
    </citation>
    <scope>NUCLEOTIDE SEQUENCE [LARGE SCALE GENOMIC DNA]</scope>
    <source>
        <strain evidence="7">CGMCC 1.15772</strain>
    </source>
</reference>
<keyword evidence="2 6" id="KW-0032">Aminotransferase</keyword>
<proteinExistence type="inferred from homology"/>
<dbReference type="PANTHER" id="PTHR11986">
    <property type="entry name" value="AMINOTRANSFERASE CLASS III"/>
    <property type="match status" value="1"/>
</dbReference>
<dbReference type="EMBL" id="JBHSWD010000001">
    <property type="protein sequence ID" value="MFC6590907.1"/>
    <property type="molecule type" value="Genomic_DNA"/>
</dbReference>
<dbReference type="GO" id="GO:0008483">
    <property type="term" value="F:transaminase activity"/>
    <property type="evidence" value="ECO:0007669"/>
    <property type="project" value="UniProtKB-KW"/>
</dbReference>
<dbReference type="InterPro" id="IPR015424">
    <property type="entry name" value="PyrdxlP-dep_Trfase"/>
</dbReference>
<dbReference type="InterPro" id="IPR049704">
    <property type="entry name" value="Aminotrans_3_PPA_site"/>
</dbReference>
<dbReference type="Gene3D" id="3.90.1150.10">
    <property type="entry name" value="Aspartate Aminotransferase, domain 1"/>
    <property type="match status" value="1"/>
</dbReference>
<evidence type="ECO:0000256" key="5">
    <source>
        <dbReference type="RuleBase" id="RU003560"/>
    </source>
</evidence>
<evidence type="ECO:0000256" key="4">
    <source>
        <dbReference type="ARBA" id="ARBA00022898"/>
    </source>
</evidence>
<evidence type="ECO:0000313" key="6">
    <source>
        <dbReference type="EMBL" id="MFC6590907.1"/>
    </source>
</evidence>
<protein>
    <submittedName>
        <fullName evidence="6">Aspartate aminotransferase family protein</fullName>
    </submittedName>
</protein>
<keyword evidence="7" id="KW-1185">Reference proteome</keyword>
<dbReference type="RefSeq" id="WP_380081914.1">
    <property type="nucleotide sequence ID" value="NZ_JBHSWD010000001.1"/>
</dbReference>
<dbReference type="Gene3D" id="3.40.640.10">
    <property type="entry name" value="Type I PLP-dependent aspartate aminotransferase-like (Major domain)"/>
    <property type="match status" value="1"/>
</dbReference>
<dbReference type="Proteomes" id="UP001596297">
    <property type="component" value="Unassembled WGS sequence"/>
</dbReference>
<keyword evidence="3" id="KW-0808">Transferase</keyword>
<comment type="similarity">
    <text evidence="5">Belongs to the class-III pyridoxal-phosphate-dependent aminotransferase family.</text>
</comment>
<name>A0ABW1YBS9_9DEIO</name>
<dbReference type="InterPro" id="IPR050103">
    <property type="entry name" value="Class-III_PLP-dep_AT"/>
</dbReference>
<evidence type="ECO:0000256" key="2">
    <source>
        <dbReference type="ARBA" id="ARBA00022576"/>
    </source>
</evidence>
<evidence type="ECO:0000256" key="3">
    <source>
        <dbReference type="ARBA" id="ARBA00022679"/>
    </source>
</evidence>
<dbReference type="PROSITE" id="PS00600">
    <property type="entry name" value="AA_TRANSFER_CLASS_3"/>
    <property type="match status" value="1"/>
</dbReference>
<keyword evidence="4 5" id="KW-0663">Pyridoxal phosphate</keyword>